<dbReference type="InterPro" id="IPR050373">
    <property type="entry name" value="Fibrinogen_C-term_domain"/>
</dbReference>
<dbReference type="InterPro" id="IPR014716">
    <property type="entry name" value="Fibrinogen_a/b/g_C_1"/>
</dbReference>
<feature type="domain" description="Fibrinogen C-terminal" evidence="2">
    <location>
        <begin position="1"/>
        <end position="179"/>
    </location>
</feature>
<dbReference type="InterPro" id="IPR020837">
    <property type="entry name" value="Fibrinogen_CS"/>
</dbReference>
<dbReference type="Gene3D" id="4.10.530.10">
    <property type="entry name" value="Gamma-fibrinogen Carboxyl Terminal Fragment, domain 2"/>
    <property type="match status" value="1"/>
</dbReference>
<reference evidence="3 4" key="1">
    <citation type="submission" date="2022-03" db="EMBL/GenBank/DDBJ databases">
        <title>A chromosomal length assembly of Cordylochernes scorpioides.</title>
        <authorList>
            <person name="Zeh D."/>
            <person name="Zeh J."/>
        </authorList>
    </citation>
    <scope>NUCLEOTIDE SEQUENCE [LARGE SCALE GENOMIC DNA]</scope>
    <source>
        <strain evidence="3">IN4F17</strain>
        <tissue evidence="3">Whole Body</tissue>
    </source>
</reference>
<dbReference type="PROSITE" id="PS51406">
    <property type="entry name" value="FIBRINOGEN_C_2"/>
    <property type="match status" value="1"/>
</dbReference>
<dbReference type="PANTHER" id="PTHR19143">
    <property type="entry name" value="FIBRINOGEN/TENASCIN/ANGIOPOEITIN"/>
    <property type="match status" value="1"/>
</dbReference>
<dbReference type="InterPro" id="IPR002181">
    <property type="entry name" value="Fibrinogen_a/b/g_C_dom"/>
</dbReference>
<name>A0ABY6LRB1_9ARAC</name>
<dbReference type="Pfam" id="PF00147">
    <property type="entry name" value="Fibrinogen_C"/>
    <property type="match status" value="1"/>
</dbReference>
<dbReference type="CDD" id="cd00087">
    <property type="entry name" value="FReD"/>
    <property type="match status" value="1"/>
</dbReference>
<dbReference type="PROSITE" id="PS00514">
    <property type="entry name" value="FIBRINOGEN_C_1"/>
    <property type="match status" value="1"/>
</dbReference>
<protein>
    <submittedName>
        <fullName evidence="3">FCN2</fullName>
    </submittedName>
</protein>
<evidence type="ECO:0000256" key="1">
    <source>
        <dbReference type="ARBA" id="ARBA00023157"/>
    </source>
</evidence>
<organism evidence="3 4">
    <name type="scientific">Cordylochernes scorpioides</name>
    <dbReference type="NCBI Taxonomy" id="51811"/>
    <lineage>
        <taxon>Eukaryota</taxon>
        <taxon>Metazoa</taxon>
        <taxon>Ecdysozoa</taxon>
        <taxon>Arthropoda</taxon>
        <taxon>Chelicerata</taxon>
        <taxon>Arachnida</taxon>
        <taxon>Pseudoscorpiones</taxon>
        <taxon>Cheliferoidea</taxon>
        <taxon>Chernetidae</taxon>
        <taxon>Cordylochernes</taxon>
    </lineage>
</organism>
<keyword evidence="1" id="KW-1015">Disulfide bond</keyword>
<gene>
    <name evidence="3" type="ORF">LAZ67_22001358</name>
</gene>
<accession>A0ABY6LRB1</accession>
<evidence type="ECO:0000313" key="3">
    <source>
        <dbReference type="EMBL" id="UYV82912.1"/>
    </source>
</evidence>
<dbReference type="SMART" id="SM00186">
    <property type="entry name" value="FBG"/>
    <property type="match status" value="1"/>
</dbReference>
<dbReference type="Gene3D" id="3.90.215.10">
    <property type="entry name" value="Gamma Fibrinogen, chain A, domain 1"/>
    <property type="match status" value="1"/>
</dbReference>
<sequence length="182" mass="21357">MNMLMVFQRRGQFGNPKEYFLREWSDYKRGFGNLEKEFWLGNDVLSQITSRDHWQLRVDLWHVNGTHVYATYEDFWIEDEAAKYKLHLSNYKGTAGDALSDRHNGKKWSTTDQDNDTYNTSCSALFKGGWWYGACHHANLNGINYNGPHESFADGIDWQPFAGYHMSLAKTEMKIRPHNMNF</sequence>
<feature type="non-terminal residue" evidence="3">
    <location>
        <position position="182"/>
    </location>
</feature>
<keyword evidence="4" id="KW-1185">Reference proteome</keyword>
<dbReference type="PANTHER" id="PTHR19143:SF458">
    <property type="entry name" value="FIBRINOGEN C-TERMINAL DOMAIN-CONTAINING PROTEIN-RELATED"/>
    <property type="match status" value="1"/>
</dbReference>
<dbReference type="InterPro" id="IPR036056">
    <property type="entry name" value="Fibrinogen-like_C"/>
</dbReference>
<dbReference type="EMBL" id="CP092884">
    <property type="protein sequence ID" value="UYV82912.1"/>
    <property type="molecule type" value="Genomic_DNA"/>
</dbReference>
<evidence type="ECO:0000313" key="4">
    <source>
        <dbReference type="Proteomes" id="UP001235939"/>
    </source>
</evidence>
<dbReference type="SUPFAM" id="SSF56496">
    <property type="entry name" value="Fibrinogen C-terminal domain-like"/>
    <property type="match status" value="1"/>
</dbReference>
<proteinExistence type="predicted"/>
<dbReference type="Proteomes" id="UP001235939">
    <property type="component" value="Chromosome 22"/>
</dbReference>
<evidence type="ECO:0000259" key="2">
    <source>
        <dbReference type="PROSITE" id="PS51406"/>
    </source>
</evidence>